<organism evidence="1">
    <name type="scientific">marine metagenome</name>
    <dbReference type="NCBI Taxonomy" id="408172"/>
    <lineage>
        <taxon>unclassified sequences</taxon>
        <taxon>metagenomes</taxon>
        <taxon>ecological metagenomes</taxon>
    </lineage>
</organism>
<name>A0A381YVX4_9ZZZZ</name>
<sequence>MNDKPIQVYFRTVNRKKWITEALSGSAVKRPAWFSYDACFNNFIKTMNLDLVNLNIIVDSSTEFDGSVFKHGRTETIDSSKRLESLLEDYEKNDVTYTDRTKSGEEIIKKEEPPDREKAAGQLLYEIIYSDNLENKIVYIVEDDYLHLNNWAEILINFYQMYPGFNYVSLYDHPDKYSERYKGLQTQLFVGGLNHWRTIPSTCGTWAAPALALKEDYDIHHDRLGDHNKWMKLAERKRAILSSIPGRATHCMQNYLSPYIDWSKV</sequence>
<protein>
    <submittedName>
        <fullName evidence="1">Uncharacterized protein</fullName>
    </submittedName>
</protein>
<reference evidence="1" key="1">
    <citation type="submission" date="2018-05" db="EMBL/GenBank/DDBJ databases">
        <authorList>
            <person name="Lanie J.A."/>
            <person name="Ng W.-L."/>
            <person name="Kazmierczak K.M."/>
            <person name="Andrzejewski T.M."/>
            <person name="Davidsen T.M."/>
            <person name="Wayne K.J."/>
            <person name="Tettelin H."/>
            <person name="Glass J.I."/>
            <person name="Rusch D."/>
            <person name="Podicherti R."/>
            <person name="Tsui H.-C.T."/>
            <person name="Winkler M.E."/>
        </authorList>
    </citation>
    <scope>NUCLEOTIDE SEQUENCE</scope>
</reference>
<dbReference type="AlphaFoldDB" id="A0A381YVX4"/>
<dbReference type="EMBL" id="UINC01019195">
    <property type="protein sequence ID" value="SVA81155.1"/>
    <property type="molecule type" value="Genomic_DNA"/>
</dbReference>
<proteinExistence type="predicted"/>
<gene>
    <name evidence="1" type="ORF">METZ01_LOCUS134009</name>
</gene>
<evidence type="ECO:0000313" key="1">
    <source>
        <dbReference type="EMBL" id="SVA81155.1"/>
    </source>
</evidence>
<accession>A0A381YVX4</accession>